<dbReference type="Gene3D" id="3.30.40.10">
    <property type="entry name" value="Zinc/RING finger domain, C3HC4 (zinc finger)"/>
    <property type="match status" value="1"/>
</dbReference>
<evidence type="ECO:0000313" key="10">
    <source>
        <dbReference type="Proteomes" id="UP000631181"/>
    </source>
</evidence>
<dbReference type="GO" id="GO:0045814">
    <property type="term" value="P:negative regulation of gene expression, epigenetic"/>
    <property type="evidence" value="ECO:0007669"/>
    <property type="project" value="TreeGrafter"/>
</dbReference>
<proteinExistence type="predicted"/>
<feature type="domain" description="PHD-type" evidence="8">
    <location>
        <begin position="70"/>
        <end position="126"/>
    </location>
</feature>
<evidence type="ECO:0000256" key="7">
    <source>
        <dbReference type="SAM" id="MobiDB-lite"/>
    </source>
</evidence>
<dbReference type="InterPro" id="IPR019786">
    <property type="entry name" value="Zinc_finger_PHD-type_CS"/>
</dbReference>
<feature type="compositionally biased region" description="Low complexity" evidence="7">
    <location>
        <begin position="213"/>
        <end position="225"/>
    </location>
</feature>
<dbReference type="Proteomes" id="UP000631181">
    <property type="component" value="Unassembled WGS sequence"/>
</dbReference>
<keyword evidence="4" id="KW-0862">Zinc</keyword>
<feature type="region of interest" description="Disordered" evidence="7">
    <location>
        <begin position="1"/>
        <end position="22"/>
    </location>
</feature>
<comment type="subcellular location">
    <subcellularLocation>
        <location evidence="1">Nucleus</location>
    </subcellularLocation>
</comment>
<keyword evidence="3 6" id="KW-0863">Zinc-finger</keyword>
<evidence type="ECO:0000256" key="3">
    <source>
        <dbReference type="ARBA" id="ARBA00022771"/>
    </source>
</evidence>
<dbReference type="AlphaFoldDB" id="A0A8J8WIP5"/>
<dbReference type="GO" id="GO:0005634">
    <property type="term" value="C:nucleus"/>
    <property type="evidence" value="ECO:0007669"/>
    <property type="project" value="UniProtKB-SubCell"/>
</dbReference>
<dbReference type="GO" id="GO:0008270">
    <property type="term" value="F:zinc ion binding"/>
    <property type="evidence" value="ECO:0007669"/>
    <property type="project" value="UniProtKB-KW"/>
</dbReference>
<feature type="region of interest" description="Disordered" evidence="7">
    <location>
        <begin position="372"/>
        <end position="400"/>
    </location>
</feature>
<protein>
    <recommendedName>
        <fullName evidence="8">PHD-type domain-containing protein</fullName>
    </recommendedName>
</protein>
<gene>
    <name evidence="9" type="ORF">PECM_005829</name>
</gene>
<keyword evidence="2" id="KW-0479">Metal-binding</keyword>
<keyword evidence="5" id="KW-0539">Nucleus</keyword>
<comment type="caution">
    <text evidence="9">The sequence shown here is derived from an EMBL/GenBank/DDBJ whole genome shotgun (WGS) entry which is preliminary data.</text>
</comment>
<dbReference type="InterPro" id="IPR011011">
    <property type="entry name" value="Znf_FYVE_PHD"/>
</dbReference>
<feature type="region of interest" description="Disordered" evidence="7">
    <location>
        <begin position="212"/>
        <end position="334"/>
    </location>
</feature>
<organism evidence="9 10">
    <name type="scientific">Penicillium ucsense</name>
    <dbReference type="NCBI Taxonomy" id="2839758"/>
    <lineage>
        <taxon>Eukaryota</taxon>
        <taxon>Fungi</taxon>
        <taxon>Dikarya</taxon>
        <taxon>Ascomycota</taxon>
        <taxon>Pezizomycotina</taxon>
        <taxon>Eurotiomycetes</taxon>
        <taxon>Eurotiomycetidae</taxon>
        <taxon>Eurotiales</taxon>
        <taxon>Aspergillaceae</taxon>
        <taxon>Penicillium</taxon>
    </lineage>
</organism>
<evidence type="ECO:0000256" key="4">
    <source>
        <dbReference type="ARBA" id="ARBA00022833"/>
    </source>
</evidence>
<dbReference type="PROSITE" id="PS01359">
    <property type="entry name" value="ZF_PHD_1"/>
    <property type="match status" value="1"/>
</dbReference>
<dbReference type="Pfam" id="PF00628">
    <property type="entry name" value="PHD"/>
    <property type="match status" value="1"/>
</dbReference>
<name>A0A8J8WIP5_9EURO</name>
<accession>A0A8J8WIP5</accession>
<keyword evidence="10" id="KW-1185">Reference proteome</keyword>
<evidence type="ECO:0000313" key="9">
    <source>
        <dbReference type="EMBL" id="KAF7716272.1"/>
    </source>
</evidence>
<dbReference type="InterPro" id="IPR001965">
    <property type="entry name" value="Znf_PHD"/>
</dbReference>
<feature type="compositionally biased region" description="Pro residues" evidence="7">
    <location>
        <begin position="391"/>
        <end position="400"/>
    </location>
</feature>
<dbReference type="CDD" id="cd15502">
    <property type="entry name" value="PHD_Phf1p_Phf2p_like"/>
    <property type="match status" value="1"/>
</dbReference>
<feature type="compositionally biased region" description="Polar residues" evidence="7">
    <location>
        <begin position="262"/>
        <end position="283"/>
    </location>
</feature>
<dbReference type="GO" id="GO:0003677">
    <property type="term" value="F:DNA binding"/>
    <property type="evidence" value="ECO:0007669"/>
    <property type="project" value="TreeGrafter"/>
</dbReference>
<dbReference type="SUPFAM" id="SSF57903">
    <property type="entry name" value="FYVE/PHD zinc finger"/>
    <property type="match status" value="1"/>
</dbReference>
<dbReference type="OrthoDB" id="5863171at2759"/>
<evidence type="ECO:0000256" key="1">
    <source>
        <dbReference type="ARBA" id="ARBA00004123"/>
    </source>
</evidence>
<dbReference type="InterPro" id="IPR019787">
    <property type="entry name" value="Znf_PHD-finger"/>
</dbReference>
<evidence type="ECO:0000256" key="5">
    <source>
        <dbReference type="ARBA" id="ARBA00023242"/>
    </source>
</evidence>
<sequence length="400" mass="43098">MAPKTLAPGKTSLARPMAAHPTGAVVTSTNMDTRTSRTGRVIKAPTAFVPPPTVATTGKRKGVSRKKESKVVCIHCNRGHSPASNAIVFCDGCNNTWHQKCHNPPIDNSVILVKDMEWHCIKCKPAGRPKAARTKTAKTKKATRTLHPRLQAAPHLEVGGEQFTPDERRAYLSSLSHAQLVELLVNVSSRNPTVPMFPVNMKQLPASQFFLRPNTTEPTNHQTTTLESKQRSAKRSRSESDVSDATPNSTSAKKRRTSTSTELSLNNASSAPGESIAGDSSASMAAVPDELTTSANSSEVNGSSAPAARKAQTRRVSFSLQDSPSVSPEPQNEDEIYEDAVEDHRLYPDAGNGFMPMLDSGDMKLLTESSHSQTFSHGLHGSAKMAHDAGRPPPVWQGLN</sequence>
<evidence type="ECO:0000256" key="6">
    <source>
        <dbReference type="PROSITE-ProRule" id="PRU00146"/>
    </source>
</evidence>
<dbReference type="InterPro" id="IPR013083">
    <property type="entry name" value="Znf_RING/FYVE/PHD"/>
</dbReference>
<dbReference type="EMBL" id="WIWV01000043">
    <property type="protein sequence ID" value="KAF7716272.1"/>
    <property type="molecule type" value="Genomic_DNA"/>
</dbReference>
<evidence type="ECO:0000256" key="2">
    <source>
        <dbReference type="ARBA" id="ARBA00022723"/>
    </source>
</evidence>
<dbReference type="PROSITE" id="PS50016">
    <property type="entry name" value="ZF_PHD_2"/>
    <property type="match status" value="1"/>
</dbReference>
<evidence type="ECO:0000259" key="8">
    <source>
        <dbReference type="PROSITE" id="PS50016"/>
    </source>
</evidence>
<dbReference type="PANTHER" id="PTHR12628:SF10">
    <property type="entry name" value="HOMEOBOX DOMAIN-CONTAINING PROTEIN"/>
    <property type="match status" value="1"/>
</dbReference>
<dbReference type="PANTHER" id="PTHR12628">
    <property type="entry name" value="POLYCOMB-LIKE TRANSCRIPTION FACTOR"/>
    <property type="match status" value="1"/>
</dbReference>
<feature type="compositionally biased region" description="Polar residues" evidence="7">
    <location>
        <begin position="314"/>
        <end position="330"/>
    </location>
</feature>
<reference evidence="9" key="1">
    <citation type="journal article" date="2020" name="Front. Microbiol.">
        <title>Gene regulatory networks of Penicillium echinulatum 2HH and Penicillium oxalicum 114-2 inferred by a computational biology approach.</title>
        <authorList>
            <person name="Lenz A.R."/>
            <person name="Galan-Vasquez E."/>
            <person name="Balbinot E."/>
            <person name="De Abreu F.P."/>
            <person name="De Oliveira N.S."/>
            <person name="Da Rosa L.O."/>
            <person name="De Avila E Silva S."/>
            <person name="Camassola M."/>
            <person name="Dillon A.J.P."/>
            <person name="Perez-Rueda E."/>
        </authorList>
    </citation>
    <scope>NUCLEOTIDE SEQUENCE</scope>
    <source>
        <strain evidence="9">S1M29</strain>
    </source>
</reference>
<dbReference type="SMART" id="SM00249">
    <property type="entry name" value="PHD"/>
    <property type="match status" value="1"/>
</dbReference>
<dbReference type="GO" id="GO:0003682">
    <property type="term" value="F:chromatin binding"/>
    <property type="evidence" value="ECO:0007669"/>
    <property type="project" value="TreeGrafter"/>
</dbReference>
<feature type="compositionally biased region" description="Polar residues" evidence="7">
    <location>
        <begin position="291"/>
        <end position="304"/>
    </location>
</feature>